<keyword evidence="2" id="KW-1185">Reference proteome</keyword>
<dbReference type="EMBL" id="JACXAI010000041">
    <property type="protein sequence ID" value="MBD1383030.1"/>
    <property type="molecule type" value="Genomic_DNA"/>
</dbReference>
<evidence type="ECO:0008006" key="3">
    <source>
        <dbReference type="Google" id="ProtNLM"/>
    </source>
</evidence>
<organism evidence="1 2">
    <name type="scientific">Metabacillus arenae</name>
    <dbReference type="NCBI Taxonomy" id="2771434"/>
    <lineage>
        <taxon>Bacteria</taxon>
        <taxon>Bacillati</taxon>
        <taxon>Bacillota</taxon>
        <taxon>Bacilli</taxon>
        <taxon>Bacillales</taxon>
        <taxon>Bacillaceae</taxon>
        <taxon>Metabacillus</taxon>
    </lineage>
</organism>
<dbReference type="Proteomes" id="UP000626844">
    <property type="component" value="Unassembled WGS sequence"/>
</dbReference>
<proteinExistence type="predicted"/>
<accession>A0A926RZP4</accession>
<evidence type="ECO:0000313" key="1">
    <source>
        <dbReference type="EMBL" id="MBD1383030.1"/>
    </source>
</evidence>
<evidence type="ECO:0000313" key="2">
    <source>
        <dbReference type="Proteomes" id="UP000626844"/>
    </source>
</evidence>
<sequence>MEYNMRNVKDFNSPILTSKDYLELMHMALHMDDKEWFDELAAKKEVIDGILDSTC</sequence>
<name>A0A926RZP4_9BACI</name>
<dbReference type="AlphaFoldDB" id="A0A926RZP4"/>
<reference evidence="1" key="1">
    <citation type="submission" date="2020-09" db="EMBL/GenBank/DDBJ databases">
        <title>A novel bacterium of genus Bacillus, isolated from South China Sea.</title>
        <authorList>
            <person name="Huang H."/>
            <person name="Mo K."/>
            <person name="Hu Y."/>
        </authorList>
    </citation>
    <scope>NUCLEOTIDE SEQUENCE</scope>
    <source>
        <strain evidence="1">IB182487</strain>
    </source>
</reference>
<comment type="caution">
    <text evidence="1">The sequence shown here is derived from an EMBL/GenBank/DDBJ whole genome shotgun (WGS) entry which is preliminary data.</text>
</comment>
<gene>
    <name evidence="1" type="ORF">IC621_22775</name>
</gene>
<protein>
    <recommendedName>
        <fullName evidence="3">IDEAL domain-containing protein</fullName>
    </recommendedName>
</protein>
<dbReference type="RefSeq" id="WP_191161795.1">
    <property type="nucleotide sequence ID" value="NZ_JACXAI010000041.1"/>
</dbReference>